<gene>
    <name evidence="3" type="ORF">EDD38_6635</name>
</gene>
<evidence type="ECO:0000313" key="4">
    <source>
        <dbReference type="Proteomes" id="UP000266906"/>
    </source>
</evidence>
<accession>A0A3N4RDN9</accession>
<evidence type="ECO:0000256" key="1">
    <source>
        <dbReference type="SAM" id="MobiDB-lite"/>
    </source>
</evidence>
<dbReference type="RefSeq" id="WP_123820912.1">
    <property type="nucleotide sequence ID" value="NZ_JBEYIY010000004.1"/>
</dbReference>
<feature type="chain" id="PRO_5017974905" description="Carbohydrate binding protein" evidence="2">
    <location>
        <begin position="26"/>
        <end position="299"/>
    </location>
</feature>
<comment type="caution">
    <text evidence="3">The sequence shown here is derived from an EMBL/GenBank/DDBJ whole genome shotgun (WGS) entry which is preliminary data.</text>
</comment>
<evidence type="ECO:0000313" key="3">
    <source>
        <dbReference type="EMBL" id="RPE29479.1"/>
    </source>
</evidence>
<reference evidence="3 4" key="1">
    <citation type="submission" date="2018-11" db="EMBL/GenBank/DDBJ databases">
        <title>Sequencing the genomes of 1000 actinobacteria strains.</title>
        <authorList>
            <person name="Klenk H.-P."/>
        </authorList>
    </citation>
    <scope>NUCLEOTIDE SEQUENCE [LARGE SCALE GENOMIC DNA]</scope>
    <source>
        <strain evidence="3 4">DSM 44781</strain>
    </source>
</reference>
<feature type="region of interest" description="Disordered" evidence="1">
    <location>
        <begin position="186"/>
        <end position="218"/>
    </location>
</feature>
<feature type="signal peptide" evidence="2">
    <location>
        <begin position="1"/>
        <end position="25"/>
    </location>
</feature>
<dbReference type="Proteomes" id="UP000266906">
    <property type="component" value="Unassembled WGS sequence"/>
</dbReference>
<protein>
    <recommendedName>
        <fullName evidence="5">Carbohydrate binding protein</fullName>
    </recommendedName>
</protein>
<sequence>MPPTRLLALPLGAALVLAAPWPAGAANTDPVAVENATFSSPTVQSGDWTYGVDGWTGPTGVASTARAAHPKGLQAATLGWNGKAVSLSTRLRGVRAGAGVTLSWDDNPDSCAASGSGPRSYTVTVTGATDAPGSFATKAPAAKADWYLGRTYSFTAPEDSPQITFTNTITNNPACGELITNVQAAQTPPPAEAPTPGSTDPCAGDGASSPACATDAGNKEKIKDCPATDRTCLEGVAGKGEKENAGISQQTQALDDFTNTPRDQDPNTALGPLCQVADLHHGSLQPGDTVLAPGTWWYC</sequence>
<dbReference type="EMBL" id="RKQG01000002">
    <property type="protein sequence ID" value="RPE29479.1"/>
    <property type="molecule type" value="Genomic_DNA"/>
</dbReference>
<organism evidence="3 4">
    <name type="scientific">Kitasatospora cineracea</name>
    <dbReference type="NCBI Taxonomy" id="88074"/>
    <lineage>
        <taxon>Bacteria</taxon>
        <taxon>Bacillati</taxon>
        <taxon>Actinomycetota</taxon>
        <taxon>Actinomycetes</taxon>
        <taxon>Kitasatosporales</taxon>
        <taxon>Streptomycetaceae</taxon>
        <taxon>Kitasatospora</taxon>
    </lineage>
</organism>
<keyword evidence="2" id="KW-0732">Signal</keyword>
<evidence type="ECO:0000256" key="2">
    <source>
        <dbReference type="SAM" id="SignalP"/>
    </source>
</evidence>
<proteinExistence type="predicted"/>
<name>A0A3N4RDN9_9ACTN</name>
<keyword evidence="4" id="KW-1185">Reference proteome</keyword>
<dbReference type="AlphaFoldDB" id="A0A3N4RDN9"/>
<evidence type="ECO:0008006" key="5">
    <source>
        <dbReference type="Google" id="ProtNLM"/>
    </source>
</evidence>